<comment type="similarity">
    <text evidence="7">Belongs to the binding-protein-dependent transport system permease family.</text>
</comment>
<evidence type="ECO:0000256" key="1">
    <source>
        <dbReference type="ARBA" id="ARBA00004651"/>
    </source>
</evidence>
<keyword evidence="11" id="KW-1185">Reference proteome</keyword>
<sequence>MRSAGGRRAREPRRCRSRGGFTSGTRRAVGCVVVTTISPTTEPSVAPPSTRPAVKSRSAKSRRSTIRAYAFLAPTLFFVVLLFIIPLGYNILISFYDWSVIGRRDFIWLDNYTSVLTSDRFLNAAGNTVYFTFLTVPIGIVLSLVVALGFNALTITRGASLVRALYFAPVVASLTAVAFVWLWIFNPAYGLANDILGGLGISGQEWLTSEAQSIPSLAVMYVWARLGFNVIILLAGLNAIDRSYYEAARLDGAGPIRLLWSVTLPLLNRQLVLVASVEVMNALKLFELPFVATSGGPVGSSRSMVMEIYELAFRLDRWGESAVYVVALFVFLVLVTGIIRKVFTKDISE</sequence>
<comment type="caution">
    <text evidence="10">The sequence shown here is derived from an EMBL/GenBank/DDBJ whole genome shotgun (WGS) entry which is preliminary data.</text>
</comment>
<feature type="region of interest" description="Disordered" evidence="8">
    <location>
        <begin position="1"/>
        <end position="22"/>
    </location>
</feature>
<dbReference type="InterPro" id="IPR051393">
    <property type="entry name" value="ABC_transporter_permease"/>
</dbReference>
<evidence type="ECO:0000256" key="5">
    <source>
        <dbReference type="ARBA" id="ARBA00022989"/>
    </source>
</evidence>
<reference evidence="10 11" key="1">
    <citation type="submission" date="2019-03" db="EMBL/GenBank/DDBJ databases">
        <title>Genomics of glacier-inhabiting Cryobacterium strains.</title>
        <authorList>
            <person name="Liu Q."/>
            <person name="Xin Y.-H."/>
        </authorList>
    </citation>
    <scope>NUCLEOTIDE SEQUENCE [LARGE SCALE GENOMIC DNA]</scope>
    <source>
        <strain evidence="10 11">Hh8</strain>
    </source>
</reference>
<feature type="transmembrane region" description="Helical" evidence="7">
    <location>
        <begin position="321"/>
        <end position="339"/>
    </location>
</feature>
<dbReference type="PROSITE" id="PS50928">
    <property type="entry name" value="ABC_TM1"/>
    <property type="match status" value="1"/>
</dbReference>
<evidence type="ECO:0000256" key="2">
    <source>
        <dbReference type="ARBA" id="ARBA00022448"/>
    </source>
</evidence>
<keyword evidence="6 7" id="KW-0472">Membrane</keyword>
<organism evidence="10 11">
    <name type="scientific">Cryobacterium flavum</name>
    <dbReference type="NCBI Taxonomy" id="1424659"/>
    <lineage>
        <taxon>Bacteria</taxon>
        <taxon>Bacillati</taxon>
        <taxon>Actinomycetota</taxon>
        <taxon>Actinomycetes</taxon>
        <taxon>Micrococcales</taxon>
        <taxon>Microbacteriaceae</taxon>
        <taxon>Cryobacterium</taxon>
    </lineage>
</organism>
<keyword evidence="4 7" id="KW-0812">Transmembrane</keyword>
<evidence type="ECO:0000256" key="6">
    <source>
        <dbReference type="ARBA" id="ARBA00023136"/>
    </source>
</evidence>
<proteinExistence type="inferred from homology"/>
<dbReference type="SUPFAM" id="SSF161098">
    <property type="entry name" value="MetI-like"/>
    <property type="match status" value="1"/>
</dbReference>
<evidence type="ECO:0000256" key="7">
    <source>
        <dbReference type="RuleBase" id="RU363032"/>
    </source>
</evidence>
<dbReference type="CDD" id="cd06261">
    <property type="entry name" value="TM_PBP2"/>
    <property type="match status" value="1"/>
</dbReference>
<dbReference type="Pfam" id="PF00528">
    <property type="entry name" value="BPD_transp_1"/>
    <property type="match status" value="1"/>
</dbReference>
<dbReference type="PANTHER" id="PTHR30193:SF37">
    <property type="entry name" value="INNER MEMBRANE ABC TRANSPORTER PERMEASE PROTEIN YCJO"/>
    <property type="match status" value="1"/>
</dbReference>
<keyword evidence="2 7" id="KW-0813">Transport</keyword>
<comment type="subcellular location">
    <subcellularLocation>
        <location evidence="1 7">Cell membrane</location>
        <topology evidence="1 7">Multi-pass membrane protein</topology>
    </subcellularLocation>
</comment>
<dbReference type="Proteomes" id="UP000298252">
    <property type="component" value="Unassembled WGS sequence"/>
</dbReference>
<evidence type="ECO:0000256" key="3">
    <source>
        <dbReference type="ARBA" id="ARBA00022475"/>
    </source>
</evidence>
<evidence type="ECO:0000313" key="10">
    <source>
        <dbReference type="EMBL" id="TFB82136.1"/>
    </source>
</evidence>
<feature type="domain" description="ABC transmembrane type-1" evidence="9">
    <location>
        <begin position="125"/>
        <end position="339"/>
    </location>
</feature>
<evidence type="ECO:0000313" key="11">
    <source>
        <dbReference type="Proteomes" id="UP000298252"/>
    </source>
</evidence>
<dbReference type="InterPro" id="IPR035906">
    <property type="entry name" value="MetI-like_sf"/>
</dbReference>
<dbReference type="InterPro" id="IPR000515">
    <property type="entry name" value="MetI-like"/>
</dbReference>
<evidence type="ECO:0000256" key="4">
    <source>
        <dbReference type="ARBA" id="ARBA00022692"/>
    </source>
</evidence>
<gene>
    <name evidence="10" type="ORF">E3O21_00295</name>
</gene>
<feature type="transmembrane region" description="Helical" evidence="7">
    <location>
        <begin position="129"/>
        <end position="153"/>
    </location>
</feature>
<accession>A0ABY2I6B3</accession>
<feature type="transmembrane region" description="Helical" evidence="7">
    <location>
        <begin position="218"/>
        <end position="237"/>
    </location>
</feature>
<evidence type="ECO:0000256" key="8">
    <source>
        <dbReference type="SAM" id="MobiDB-lite"/>
    </source>
</evidence>
<dbReference type="EMBL" id="SOFD01000002">
    <property type="protein sequence ID" value="TFB82136.1"/>
    <property type="molecule type" value="Genomic_DNA"/>
</dbReference>
<feature type="transmembrane region" description="Helical" evidence="7">
    <location>
        <begin position="66"/>
        <end position="89"/>
    </location>
</feature>
<dbReference type="PANTHER" id="PTHR30193">
    <property type="entry name" value="ABC TRANSPORTER PERMEASE PROTEIN"/>
    <property type="match status" value="1"/>
</dbReference>
<name>A0ABY2I6B3_9MICO</name>
<keyword evidence="3" id="KW-1003">Cell membrane</keyword>
<protein>
    <submittedName>
        <fullName evidence="10">Sugar ABC transporter permease</fullName>
    </submittedName>
</protein>
<keyword evidence="5 7" id="KW-1133">Transmembrane helix</keyword>
<evidence type="ECO:0000259" key="9">
    <source>
        <dbReference type="PROSITE" id="PS50928"/>
    </source>
</evidence>
<feature type="transmembrane region" description="Helical" evidence="7">
    <location>
        <begin position="165"/>
        <end position="184"/>
    </location>
</feature>
<dbReference type="Gene3D" id="1.10.3720.10">
    <property type="entry name" value="MetI-like"/>
    <property type="match status" value="1"/>
</dbReference>